<sequence>MSNAFVFIALAIALFNFVNGDENITVTEPNTPQYIFSPNVSKTWLVTFAQNLRGFIIFDKYYKLKDGEQITIYNGDETEPRYCLANYTSNSTVANQRLTFGKGQGFKVIYSTNSGPTSSTSTSTTTTTTTTTPSTTSTTTTTTAPTMPPTTLTPQFFMFLVSAYDEPASLMNNTQISGTFPINVTNASVPLSIETYSGVSQYWHFYPVLGYTRLSFLLTGSSAINIPNNNATLVLYRGNVYNPNDTSTIIKTYRDNCDTESYIIDFGETLSLFFDYPYNNVSDIKIGYSFIVSPTDDGTITTTKNSTNPTVVTGTSTMSTTLNTTGTSTVTETTTTSGAAPFIFSIAPIIISLIFQKCQSH</sequence>
<name>A0AC35GVN2_9BILA</name>
<evidence type="ECO:0000313" key="1">
    <source>
        <dbReference type="Proteomes" id="UP000887580"/>
    </source>
</evidence>
<protein>
    <submittedName>
        <fullName evidence="2">CUB-like domain-containing protein</fullName>
    </submittedName>
</protein>
<reference evidence="2" key="1">
    <citation type="submission" date="2022-11" db="UniProtKB">
        <authorList>
            <consortium name="WormBaseParasite"/>
        </authorList>
    </citation>
    <scope>IDENTIFICATION</scope>
</reference>
<organism evidence="1 2">
    <name type="scientific">Panagrolaimus sp. PS1159</name>
    <dbReference type="NCBI Taxonomy" id="55785"/>
    <lineage>
        <taxon>Eukaryota</taxon>
        <taxon>Metazoa</taxon>
        <taxon>Ecdysozoa</taxon>
        <taxon>Nematoda</taxon>
        <taxon>Chromadorea</taxon>
        <taxon>Rhabditida</taxon>
        <taxon>Tylenchina</taxon>
        <taxon>Panagrolaimomorpha</taxon>
        <taxon>Panagrolaimoidea</taxon>
        <taxon>Panagrolaimidae</taxon>
        <taxon>Panagrolaimus</taxon>
    </lineage>
</organism>
<dbReference type="WBParaSite" id="PS1159_v2.g9236.t1">
    <property type="protein sequence ID" value="PS1159_v2.g9236.t1"/>
    <property type="gene ID" value="PS1159_v2.g9236"/>
</dbReference>
<proteinExistence type="predicted"/>
<dbReference type="Proteomes" id="UP000887580">
    <property type="component" value="Unplaced"/>
</dbReference>
<evidence type="ECO:0000313" key="2">
    <source>
        <dbReference type="WBParaSite" id="PS1159_v2.g9236.t1"/>
    </source>
</evidence>
<accession>A0AC35GVN2</accession>